<dbReference type="Proteomes" id="UP001341840">
    <property type="component" value="Unassembled WGS sequence"/>
</dbReference>
<protein>
    <recommendedName>
        <fullName evidence="3">Aminotransferase-like plant mobile domain-containing protein</fullName>
    </recommendedName>
</protein>
<organism evidence="1 2">
    <name type="scientific">Stylosanthes scabra</name>
    <dbReference type="NCBI Taxonomy" id="79078"/>
    <lineage>
        <taxon>Eukaryota</taxon>
        <taxon>Viridiplantae</taxon>
        <taxon>Streptophyta</taxon>
        <taxon>Embryophyta</taxon>
        <taxon>Tracheophyta</taxon>
        <taxon>Spermatophyta</taxon>
        <taxon>Magnoliopsida</taxon>
        <taxon>eudicotyledons</taxon>
        <taxon>Gunneridae</taxon>
        <taxon>Pentapetalae</taxon>
        <taxon>rosids</taxon>
        <taxon>fabids</taxon>
        <taxon>Fabales</taxon>
        <taxon>Fabaceae</taxon>
        <taxon>Papilionoideae</taxon>
        <taxon>50 kb inversion clade</taxon>
        <taxon>dalbergioids sensu lato</taxon>
        <taxon>Dalbergieae</taxon>
        <taxon>Pterocarpus clade</taxon>
        <taxon>Stylosanthes</taxon>
    </lineage>
</organism>
<dbReference type="EMBL" id="JASCZI010000004">
    <property type="protein sequence ID" value="MED6106157.1"/>
    <property type="molecule type" value="Genomic_DNA"/>
</dbReference>
<evidence type="ECO:0008006" key="3">
    <source>
        <dbReference type="Google" id="ProtNLM"/>
    </source>
</evidence>
<sequence length="254" mass="28690">MQLAFTSAGSLLSSASTSPVDTAGGPQFLHGCTGVCAEQLIGTLSSWSGRWICFRAGYSGGFRPLDRMSSTPLSGHWPLGNNVPQVLHHRRQLDLMPFHEFVCFPYRTDVVEAVLDRSILQDDHRALWCSIIPLIYFGTIEWHQDGRGSDQWFPQKYQCGHRFWASRFAQLFEVAQSNDPGPSADFLRWWYLATRRYLVPAGPNHHLPANEIPVEATQRLLAPDPERLAVPDVPDNSRPGWKMMVGTRTTARDW</sequence>
<comment type="caution">
    <text evidence="1">The sequence shown here is derived from an EMBL/GenBank/DDBJ whole genome shotgun (WGS) entry which is preliminary data.</text>
</comment>
<proteinExistence type="predicted"/>
<gene>
    <name evidence="1" type="ORF">PIB30_002048</name>
</gene>
<keyword evidence="2" id="KW-1185">Reference proteome</keyword>
<reference evidence="1 2" key="1">
    <citation type="journal article" date="2023" name="Plants (Basel)">
        <title>Bridging the Gap: Combining Genomics and Transcriptomics Approaches to Understand Stylosanthes scabra, an Orphan Legume from the Brazilian Caatinga.</title>
        <authorList>
            <person name="Ferreira-Neto J.R.C."/>
            <person name="da Silva M.D."/>
            <person name="Binneck E."/>
            <person name="de Melo N.F."/>
            <person name="da Silva R.H."/>
            <person name="de Melo A.L.T.M."/>
            <person name="Pandolfi V."/>
            <person name="Bustamante F.O."/>
            <person name="Brasileiro-Vidal A.C."/>
            <person name="Benko-Iseppon A.M."/>
        </authorList>
    </citation>
    <scope>NUCLEOTIDE SEQUENCE [LARGE SCALE GENOMIC DNA]</scope>
    <source>
        <tissue evidence="1">Leaves</tissue>
    </source>
</reference>
<evidence type="ECO:0000313" key="1">
    <source>
        <dbReference type="EMBL" id="MED6106157.1"/>
    </source>
</evidence>
<accession>A0ABU6Q2U1</accession>
<name>A0ABU6Q2U1_9FABA</name>
<evidence type="ECO:0000313" key="2">
    <source>
        <dbReference type="Proteomes" id="UP001341840"/>
    </source>
</evidence>